<feature type="region of interest" description="Disordered" evidence="8">
    <location>
        <begin position="1"/>
        <end position="37"/>
    </location>
</feature>
<organism evidence="9">
    <name type="scientific">metagenome</name>
    <dbReference type="NCBI Taxonomy" id="256318"/>
    <lineage>
        <taxon>unclassified sequences</taxon>
        <taxon>metagenomes</taxon>
    </lineage>
</organism>
<dbReference type="CDD" id="cd00446">
    <property type="entry name" value="GrpE"/>
    <property type="match status" value="1"/>
</dbReference>
<keyword evidence="4" id="KW-0963">Cytoplasm</keyword>
<dbReference type="HAMAP" id="MF_01151">
    <property type="entry name" value="GrpE"/>
    <property type="match status" value="1"/>
</dbReference>
<keyword evidence="6" id="KW-0143">Chaperone</keyword>
<feature type="coiled-coil region" evidence="7">
    <location>
        <begin position="39"/>
        <end position="73"/>
    </location>
</feature>
<dbReference type="GO" id="GO:0005737">
    <property type="term" value="C:cytoplasm"/>
    <property type="evidence" value="ECO:0007669"/>
    <property type="project" value="UniProtKB-SubCell"/>
</dbReference>
<dbReference type="EMBL" id="UIDG01000028">
    <property type="protein sequence ID" value="SUS04222.1"/>
    <property type="molecule type" value="Genomic_DNA"/>
</dbReference>
<feature type="compositionally biased region" description="Polar residues" evidence="8">
    <location>
        <begin position="1"/>
        <end position="10"/>
    </location>
</feature>
<dbReference type="FunFam" id="2.30.22.10:FF:000001">
    <property type="entry name" value="Protein GrpE"/>
    <property type="match status" value="1"/>
</dbReference>
<dbReference type="InterPro" id="IPR000740">
    <property type="entry name" value="GrpE"/>
</dbReference>
<dbReference type="PANTHER" id="PTHR21237">
    <property type="entry name" value="GRPE PROTEIN"/>
    <property type="match status" value="1"/>
</dbReference>
<evidence type="ECO:0000256" key="3">
    <source>
        <dbReference type="ARBA" id="ARBA00011738"/>
    </source>
</evidence>
<dbReference type="InterPro" id="IPR013805">
    <property type="entry name" value="GrpE_CC"/>
</dbReference>
<comment type="similarity">
    <text evidence="2">Belongs to the GrpE family.</text>
</comment>
<evidence type="ECO:0000256" key="2">
    <source>
        <dbReference type="ARBA" id="ARBA00009054"/>
    </source>
</evidence>
<dbReference type="GO" id="GO:0006457">
    <property type="term" value="P:protein folding"/>
    <property type="evidence" value="ECO:0007669"/>
    <property type="project" value="InterPro"/>
</dbReference>
<dbReference type="PANTHER" id="PTHR21237:SF23">
    <property type="entry name" value="GRPE PROTEIN HOMOLOG, MITOCHONDRIAL"/>
    <property type="match status" value="1"/>
</dbReference>
<feature type="compositionally biased region" description="Low complexity" evidence="8">
    <location>
        <begin position="201"/>
        <end position="221"/>
    </location>
</feature>
<dbReference type="Gene3D" id="3.90.20.20">
    <property type="match status" value="1"/>
</dbReference>
<evidence type="ECO:0000256" key="1">
    <source>
        <dbReference type="ARBA" id="ARBA00004496"/>
    </source>
</evidence>
<evidence type="ECO:0000313" key="9">
    <source>
        <dbReference type="EMBL" id="SUS04222.1"/>
    </source>
</evidence>
<dbReference type="SUPFAM" id="SSF58014">
    <property type="entry name" value="Coiled-coil domain of nucleotide exchange factor GrpE"/>
    <property type="match status" value="1"/>
</dbReference>
<protein>
    <submittedName>
        <fullName evidence="9">Protein GrpE</fullName>
    </submittedName>
</protein>
<evidence type="ECO:0000256" key="4">
    <source>
        <dbReference type="ARBA" id="ARBA00022490"/>
    </source>
</evidence>
<keyword evidence="5" id="KW-0346">Stress response</keyword>
<dbReference type="AlphaFoldDB" id="A0A380T959"/>
<gene>
    <name evidence="9" type="primary">grpE</name>
    <name evidence="9" type="ORF">DF3PB_1230005</name>
</gene>
<comment type="subunit">
    <text evidence="3">Homodimer.</text>
</comment>
<dbReference type="NCBIfam" id="NF010739">
    <property type="entry name" value="PRK14141.1"/>
    <property type="match status" value="1"/>
</dbReference>
<dbReference type="GO" id="GO:0051087">
    <property type="term" value="F:protein-folding chaperone binding"/>
    <property type="evidence" value="ECO:0007669"/>
    <property type="project" value="InterPro"/>
</dbReference>
<name>A0A380T959_9ZZZZ</name>
<keyword evidence="7" id="KW-0175">Coiled coil</keyword>
<dbReference type="InterPro" id="IPR009012">
    <property type="entry name" value="GrpE_head"/>
</dbReference>
<evidence type="ECO:0000256" key="8">
    <source>
        <dbReference type="SAM" id="MobiDB-lite"/>
    </source>
</evidence>
<evidence type="ECO:0000256" key="5">
    <source>
        <dbReference type="ARBA" id="ARBA00023016"/>
    </source>
</evidence>
<dbReference type="GO" id="GO:0051082">
    <property type="term" value="F:unfolded protein binding"/>
    <property type="evidence" value="ECO:0007669"/>
    <property type="project" value="TreeGrafter"/>
</dbReference>
<dbReference type="GO" id="GO:0000774">
    <property type="term" value="F:adenyl-nucleotide exchange factor activity"/>
    <property type="evidence" value="ECO:0007669"/>
    <property type="project" value="InterPro"/>
</dbReference>
<dbReference type="GO" id="GO:0042803">
    <property type="term" value="F:protein homodimerization activity"/>
    <property type="evidence" value="ECO:0007669"/>
    <property type="project" value="InterPro"/>
</dbReference>
<dbReference type="SUPFAM" id="SSF51064">
    <property type="entry name" value="Head domain of nucleotide exchange factor GrpE"/>
    <property type="match status" value="1"/>
</dbReference>
<dbReference type="Gene3D" id="2.30.22.10">
    <property type="entry name" value="Head domain of nucleotide exchange factor GrpE"/>
    <property type="match status" value="1"/>
</dbReference>
<evidence type="ECO:0000256" key="7">
    <source>
        <dbReference type="SAM" id="Coils"/>
    </source>
</evidence>
<reference evidence="9" key="1">
    <citation type="submission" date="2018-07" db="EMBL/GenBank/DDBJ databases">
        <authorList>
            <person name="Quirk P.G."/>
            <person name="Krulwich T.A."/>
        </authorList>
    </citation>
    <scope>NUCLEOTIDE SEQUENCE</scope>
</reference>
<accession>A0A380T959</accession>
<evidence type="ECO:0000256" key="6">
    <source>
        <dbReference type="ARBA" id="ARBA00023186"/>
    </source>
</evidence>
<comment type="subcellular location">
    <subcellularLocation>
        <location evidence="1">Cytoplasm</location>
    </subcellularLocation>
</comment>
<sequence>MVTTNGTPNDEATAGKVAPGAAAAPAGAAEMQTAEGTKDIDWSEQLARVEAEVARLKDEYLRALAETENVRRRGARDREEASQYAVAGFARDMLAVADNLHRALGSVGAEARAADPALDALMSGVEMTERELASALERHGVKRIEAEGQLFDPHFHEALFEIPNAEVPNSTVLQVLSQGYTLNERILRPARVGVSRGGPKAAPAAAPQADAQARARASAEAYEQPSEAAGGTAAGRRVDEQL</sequence>
<proteinExistence type="inferred from homology"/>
<feature type="compositionally biased region" description="Low complexity" evidence="8">
    <location>
        <begin position="18"/>
        <end position="29"/>
    </location>
</feature>
<dbReference type="PROSITE" id="PS01071">
    <property type="entry name" value="GRPE"/>
    <property type="match status" value="1"/>
</dbReference>
<feature type="region of interest" description="Disordered" evidence="8">
    <location>
        <begin position="194"/>
        <end position="242"/>
    </location>
</feature>
<dbReference type="PRINTS" id="PR00773">
    <property type="entry name" value="GRPEPROTEIN"/>
</dbReference>
<dbReference type="Pfam" id="PF01025">
    <property type="entry name" value="GrpE"/>
    <property type="match status" value="1"/>
</dbReference>